<keyword evidence="1" id="KW-0472">Membrane</keyword>
<protein>
    <recommendedName>
        <fullName evidence="2">DUF7610 domain-containing protein</fullName>
    </recommendedName>
</protein>
<evidence type="ECO:0000256" key="1">
    <source>
        <dbReference type="SAM" id="Phobius"/>
    </source>
</evidence>
<keyword evidence="4" id="KW-1185">Reference proteome</keyword>
<dbReference type="InterPro" id="IPR056029">
    <property type="entry name" value="DUF7610"/>
</dbReference>
<name>A0A0K9NL51_ZOSMR</name>
<keyword evidence="1" id="KW-1133">Transmembrane helix</keyword>
<evidence type="ECO:0000313" key="3">
    <source>
        <dbReference type="EMBL" id="KMZ57504.1"/>
    </source>
</evidence>
<reference evidence="4" key="1">
    <citation type="journal article" date="2016" name="Nature">
        <title>The genome of the seagrass Zostera marina reveals angiosperm adaptation to the sea.</title>
        <authorList>
            <person name="Olsen J.L."/>
            <person name="Rouze P."/>
            <person name="Verhelst B."/>
            <person name="Lin Y.-C."/>
            <person name="Bayer T."/>
            <person name="Collen J."/>
            <person name="Dattolo E."/>
            <person name="De Paoli E."/>
            <person name="Dittami S."/>
            <person name="Maumus F."/>
            <person name="Michel G."/>
            <person name="Kersting A."/>
            <person name="Lauritano C."/>
            <person name="Lohaus R."/>
            <person name="Toepel M."/>
            <person name="Tonon T."/>
            <person name="Vanneste K."/>
            <person name="Amirebrahimi M."/>
            <person name="Brakel J."/>
            <person name="Bostroem C."/>
            <person name="Chovatia M."/>
            <person name="Grimwood J."/>
            <person name="Jenkins J.W."/>
            <person name="Jueterbock A."/>
            <person name="Mraz A."/>
            <person name="Stam W.T."/>
            <person name="Tice H."/>
            <person name="Bornberg-Bauer E."/>
            <person name="Green P.J."/>
            <person name="Pearson G.A."/>
            <person name="Procaccini G."/>
            <person name="Duarte C.M."/>
            <person name="Schmutz J."/>
            <person name="Reusch T.B.H."/>
            <person name="Van de Peer Y."/>
        </authorList>
    </citation>
    <scope>NUCLEOTIDE SEQUENCE [LARGE SCALE GENOMIC DNA]</scope>
    <source>
        <strain evidence="4">cv. Finnish</strain>
    </source>
</reference>
<dbReference type="EMBL" id="LFYR01002060">
    <property type="protein sequence ID" value="KMZ57504.1"/>
    <property type="molecule type" value="Genomic_DNA"/>
</dbReference>
<proteinExistence type="predicted"/>
<dbReference type="AlphaFoldDB" id="A0A0K9NL51"/>
<sequence>MVQKYASLQKKLQEIESKLDELVRYNQDHNVHCNHSWPTTEEEDPENLEEKRDSFNLHCEELIRMEADFRRKDAFLQRVLMAEIESHHSTDDSDSEERLHHFADRLKACEEEYAMFVQMRKTVTKDEEGEGEEDGDVDDDDHHIIPCHCTHACFEKEDGVQDNVSSMTASVDVDEKEEQPPSQPLFTTDATVTDRFSDDEEEEKICKKRKKRSVWPGNMCIAIFFAVVTAIGVAVINSIGYVDDDILVPT</sequence>
<feature type="domain" description="DUF7610" evidence="2">
    <location>
        <begin position="64"/>
        <end position="113"/>
    </location>
</feature>
<accession>A0A0K9NL51</accession>
<organism evidence="3 4">
    <name type="scientific">Zostera marina</name>
    <name type="common">Eelgrass</name>
    <dbReference type="NCBI Taxonomy" id="29655"/>
    <lineage>
        <taxon>Eukaryota</taxon>
        <taxon>Viridiplantae</taxon>
        <taxon>Streptophyta</taxon>
        <taxon>Embryophyta</taxon>
        <taxon>Tracheophyta</taxon>
        <taxon>Spermatophyta</taxon>
        <taxon>Magnoliopsida</taxon>
        <taxon>Liliopsida</taxon>
        <taxon>Zosteraceae</taxon>
        <taxon>Zostera</taxon>
    </lineage>
</organism>
<gene>
    <name evidence="3" type="ORF">ZOSMA_85G00710</name>
</gene>
<evidence type="ECO:0000259" key="2">
    <source>
        <dbReference type="Pfam" id="PF24583"/>
    </source>
</evidence>
<evidence type="ECO:0000313" key="4">
    <source>
        <dbReference type="Proteomes" id="UP000036987"/>
    </source>
</evidence>
<keyword evidence="1" id="KW-0812">Transmembrane</keyword>
<dbReference type="Pfam" id="PF24583">
    <property type="entry name" value="DUF7610"/>
    <property type="match status" value="1"/>
</dbReference>
<feature type="transmembrane region" description="Helical" evidence="1">
    <location>
        <begin position="217"/>
        <end position="242"/>
    </location>
</feature>
<dbReference type="Proteomes" id="UP000036987">
    <property type="component" value="Unassembled WGS sequence"/>
</dbReference>
<comment type="caution">
    <text evidence="3">The sequence shown here is derived from an EMBL/GenBank/DDBJ whole genome shotgun (WGS) entry which is preliminary data.</text>
</comment>